<dbReference type="OrthoDB" id="5654at2"/>
<gene>
    <name evidence="1" type="ORF">Ctaglu_22100</name>
</gene>
<dbReference type="InterPro" id="IPR021146">
    <property type="entry name" value="Phage_gp6-like_head-tail"/>
</dbReference>
<dbReference type="EMBL" id="BHYK01000011">
    <property type="protein sequence ID" value="GCD10587.1"/>
    <property type="molecule type" value="Genomic_DNA"/>
</dbReference>
<dbReference type="Pfam" id="PF05135">
    <property type="entry name" value="Phage_connect_1"/>
    <property type="match status" value="1"/>
</dbReference>
<dbReference type="NCBIfam" id="TIGR01560">
    <property type="entry name" value="put_DNA_pack"/>
    <property type="match status" value="1"/>
</dbReference>
<name>A0A401UM40_9CLOT</name>
<dbReference type="AlphaFoldDB" id="A0A401UM40"/>
<evidence type="ECO:0008006" key="3">
    <source>
        <dbReference type="Google" id="ProtNLM"/>
    </source>
</evidence>
<dbReference type="InterPro" id="IPR006450">
    <property type="entry name" value="Phage_HK97_gp6-like"/>
</dbReference>
<dbReference type="RefSeq" id="WP_125001479.1">
    <property type="nucleotide sequence ID" value="NZ_BHYK01000011.1"/>
</dbReference>
<keyword evidence="2" id="KW-1185">Reference proteome</keyword>
<organism evidence="1 2">
    <name type="scientific">Clostridium tagluense</name>
    <dbReference type="NCBI Taxonomy" id="360422"/>
    <lineage>
        <taxon>Bacteria</taxon>
        <taxon>Bacillati</taxon>
        <taxon>Bacillota</taxon>
        <taxon>Clostridia</taxon>
        <taxon>Eubacteriales</taxon>
        <taxon>Clostridiaceae</taxon>
        <taxon>Clostridium</taxon>
    </lineage>
</organism>
<evidence type="ECO:0000313" key="1">
    <source>
        <dbReference type="EMBL" id="GCD10587.1"/>
    </source>
</evidence>
<protein>
    <recommendedName>
        <fullName evidence="3">Phage gp6-like head-tail connector protein</fullName>
    </recommendedName>
</protein>
<reference evidence="1 2" key="1">
    <citation type="submission" date="2018-11" db="EMBL/GenBank/DDBJ databases">
        <title>Genome sequencing and assembly of Clostridium tagluense strain A121.</title>
        <authorList>
            <person name="Murakami T."/>
            <person name="Segawa T."/>
            <person name="Shcherbakova V.A."/>
            <person name="Mori H."/>
            <person name="Yoshimura Y."/>
        </authorList>
    </citation>
    <scope>NUCLEOTIDE SEQUENCE [LARGE SCALE GENOMIC DNA]</scope>
    <source>
        <strain evidence="1 2">A121</strain>
    </source>
</reference>
<dbReference type="Proteomes" id="UP000287872">
    <property type="component" value="Unassembled WGS sequence"/>
</dbReference>
<proteinExistence type="predicted"/>
<evidence type="ECO:0000313" key="2">
    <source>
        <dbReference type="Proteomes" id="UP000287872"/>
    </source>
</evidence>
<comment type="caution">
    <text evidence="1">The sequence shown here is derived from an EMBL/GenBank/DDBJ whole genome shotgun (WGS) entry which is preliminary data.</text>
</comment>
<dbReference type="Gene3D" id="1.10.3230.30">
    <property type="entry name" value="Phage gp6-like head-tail connector protein"/>
    <property type="match status" value="1"/>
</dbReference>
<accession>A0A401UM40</accession>
<sequence>MLLELQETKEFLNLDFESDDIFIQQLILTSEDFIIDSIGLKNYNSKIINKRFERKARLCCLTIIQDCYDNRTMVSDNNEKLRYIVGGMLLQMKYGTYEVII</sequence>